<dbReference type="EMBL" id="NEDP02005577">
    <property type="protein sequence ID" value="OWF37890.1"/>
    <property type="molecule type" value="Genomic_DNA"/>
</dbReference>
<dbReference type="PANTHER" id="PTHR13156">
    <property type="entry name" value="NADH-UBIQUINONE OXIDOREDUCTASE 13 KD-A SUBUNIT"/>
    <property type="match status" value="1"/>
</dbReference>
<dbReference type="InterPro" id="IPR019401">
    <property type="entry name" value="Znf_CHCC"/>
</dbReference>
<proteinExistence type="predicted"/>
<gene>
    <name evidence="3" type="ORF">KP79_PYT05546</name>
</gene>
<evidence type="ECO:0000259" key="2">
    <source>
        <dbReference type="Pfam" id="PF10276"/>
    </source>
</evidence>
<dbReference type="Pfam" id="PF10276">
    <property type="entry name" value="zf-CHCC"/>
    <property type="match status" value="1"/>
</dbReference>
<dbReference type="PANTHER" id="PTHR13156:SF0">
    <property type="entry name" value="NADH DEHYDROGENASE [UBIQUINONE] IRON-SULFUR PROTEIN 6, MITOCHONDRIAL"/>
    <property type="match status" value="1"/>
</dbReference>
<dbReference type="AlphaFoldDB" id="A0A210PN02"/>
<evidence type="ECO:0000313" key="3">
    <source>
        <dbReference type="EMBL" id="OWF37890.1"/>
    </source>
</evidence>
<protein>
    <submittedName>
        <fullName evidence="3">NADH dehydrogenase [ubiquinone] iron-sulfur protein 6, mitochondrial</fullName>
    </submittedName>
</protein>
<reference evidence="3 4" key="1">
    <citation type="journal article" date="2017" name="Nat. Ecol. Evol.">
        <title>Scallop genome provides insights into evolution of bilaterian karyotype and development.</title>
        <authorList>
            <person name="Wang S."/>
            <person name="Zhang J."/>
            <person name="Jiao W."/>
            <person name="Li J."/>
            <person name="Xun X."/>
            <person name="Sun Y."/>
            <person name="Guo X."/>
            <person name="Huan P."/>
            <person name="Dong B."/>
            <person name="Zhang L."/>
            <person name="Hu X."/>
            <person name="Sun X."/>
            <person name="Wang J."/>
            <person name="Zhao C."/>
            <person name="Wang Y."/>
            <person name="Wang D."/>
            <person name="Huang X."/>
            <person name="Wang R."/>
            <person name="Lv J."/>
            <person name="Li Y."/>
            <person name="Zhang Z."/>
            <person name="Liu B."/>
            <person name="Lu W."/>
            <person name="Hui Y."/>
            <person name="Liang J."/>
            <person name="Zhou Z."/>
            <person name="Hou R."/>
            <person name="Li X."/>
            <person name="Liu Y."/>
            <person name="Li H."/>
            <person name="Ning X."/>
            <person name="Lin Y."/>
            <person name="Zhao L."/>
            <person name="Xing Q."/>
            <person name="Dou J."/>
            <person name="Li Y."/>
            <person name="Mao J."/>
            <person name="Guo H."/>
            <person name="Dou H."/>
            <person name="Li T."/>
            <person name="Mu C."/>
            <person name="Jiang W."/>
            <person name="Fu Q."/>
            <person name="Fu X."/>
            <person name="Miao Y."/>
            <person name="Liu J."/>
            <person name="Yu Q."/>
            <person name="Li R."/>
            <person name="Liao H."/>
            <person name="Li X."/>
            <person name="Kong Y."/>
            <person name="Jiang Z."/>
            <person name="Chourrout D."/>
            <person name="Li R."/>
            <person name="Bao Z."/>
        </authorList>
    </citation>
    <scope>NUCLEOTIDE SEQUENCE [LARGE SCALE GENOMIC DNA]</scope>
    <source>
        <strain evidence="3 4">PY_sf001</strain>
    </source>
</reference>
<keyword evidence="4" id="KW-1185">Reference proteome</keyword>
<name>A0A210PN02_MIZYE</name>
<feature type="compositionally biased region" description="Polar residues" evidence="1">
    <location>
        <begin position="137"/>
        <end position="160"/>
    </location>
</feature>
<dbReference type="OrthoDB" id="307899at2759"/>
<organism evidence="3 4">
    <name type="scientific">Mizuhopecten yessoensis</name>
    <name type="common">Japanese scallop</name>
    <name type="synonym">Patinopecten yessoensis</name>
    <dbReference type="NCBI Taxonomy" id="6573"/>
    <lineage>
        <taxon>Eukaryota</taxon>
        <taxon>Metazoa</taxon>
        <taxon>Spiralia</taxon>
        <taxon>Lophotrochozoa</taxon>
        <taxon>Mollusca</taxon>
        <taxon>Bivalvia</taxon>
        <taxon>Autobranchia</taxon>
        <taxon>Pteriomorphia</taxon>
        <taxon>Pectinida</taxon>
        <taxon>Pectinoidea</taxon>
        <taxon>Pectinidae</taxon>
        <taxon>Mizuhopecten</taxon>
    </lineage>
</organism>
<evidence type="ECO:0000313" key="4">
    <source>
        <dbReference type="Proteomes" id="UP000242188"/>
    </source>
</evidence>
<comment type="caution">
    <text evidence="3">The sequence shown here is derived from an EMBL/GenBank/DDBJ whole genome shotgun (WGS) entry which is preliminary data.</text>
</comment>
<evidence type="ECO:0000256" key="1">
    <source>
        <dbReference type="SAM" id="MobiDB-lite"/>
    </source>
</evidence>
<feature type="domain" description="Zinc finger CHCC-type" evidence="2">
    <location>
        <begin position="204"/>
        <end position="231"/>
    </location>
</feature>
<dbReference type="Proteomes" id="UP000242188">
    <property type="component" value="Unassembled WGS sequence"/>
</dbReference>
<dbReference type="Gene3D" id="2.60.260.40">
    <property type="entry name" value="q5lls5 like domains"/>
    <property type="match status" value="1"/>
</dbReference>
<dbReference type="GO" id="GO:0005739">
    <property type="term" value="C:mitochondrion"/>
    <property type="evidence" value="ECO:0007669"/>
    <property type="project" value="GOC"/>
</dbReference>
<dbReference type="STRING" id="6573.A0A210PN02"/>
<feature type="region of interest" description="Disordered" evidence="1">
    <location>
        <begin position="137"/>
        <end position="165"/>
    </location>
</feature>
<keyword evidence="3" id="KW-0830">Ubiquinone</keyword>
<accession>A0A210PN02</accession>
<sequence>MGPRGWPHSAEWSMGPHGWPYSAGGLWVPSVGRTQLMDYGSPRRCTREFVKLRAENSSAQTVALREVNTKHHCLSENHSRYFHLDDSLNSFFRKSRMVLILGNPTYSKMASLARTPRLLNGVKKAIASARHFSVTSQTLKGHTSDQGPNTDVVTHTGQSWDTDDHRRSRFHGKDKLVNRSFAQDLVAAEPVVVVNDRQVMSNSGGALGHPRVFINLDADKVAVCGYSGRKFIQKKYYDKLKHGAGITYDEYMNEITAPDFCG</sequence>
<dbReference type="GO" id="GO:0006120">
    <property type="term" value="P:mitochondrial electron transport, NADH to ubiquinone"/>
    <property type="evidence" value="ECO:0007669"/>
    <property type="project" value="TreeGrafter"/>
</dbReference>